<dbReference type="OrthoDB" id="918766at2"/>
<feature type="compositionally biased region" description="Low complexity" evidence="1">
    <location>
        <begin position="9"/>
        <end position="25"/>
    </location>
</feature>
<dbReference type="EMBL" id="QQBH01000019">
    <property type="protein sequence ID" value="RDD86193.1"/>
    <property type="molecule type" value="Genomic_DNA"/>
</dbReference>
<dbReference type="Proteomes" id="UP000253742">
    <property type="component" value="Unassembled WGS sequence"/>
</dbReference>
<dbReference type="Gene3D" id="1.20.58.480">
    <property type="match status" value="1"/>
</dbReference>
<dbReference type="GO" id="GO:0020037">
    <property type="term" value="F:heme binding"/>
    <property type="evidence" value="ECO:0007669"/>
    <property type="project" value="InterPro"/>
</dbReference>
<sequence>MHPDPRSRPAPSRDACARWTSSSAPSDPPSTEPHHRPPTGPRPGRTLPRDAVTAVEPRSHPTQETAISVLLASPMRELDQLVAGSDPLDAARDAPRLPALNRAGDIAGLDRLARTWHGRVAANVRDTVTAGAALRDLGFALASLERHGVDFRSVPGAEETLLRLGARTGEVPRDSVYTYALRNPEDAVRSFTELPEEALFIREVRTAGVALRPAVDALLAALPLPAEDPALAGLLAEATRGFTVFAQSLLAVKRAITPQTFSGELRPYFPPMTVGGQVLYAPGGAQMTPLLVDILLIRPEPGDRAEEWYEGYLRENLPYLPAAYRAASDRARRHRPLLPRLVDEAGAHSPVRPAAARTLAGLRALMRELLRFRLPHLQLAKANMNIRPDGSLGSGGYTTDSLDHLAELTLARHRLLSGAPTEK</sequence>
<dbReference type="GO" id="GO:0046872">
    <property type="term" value="F:metal ion binding"/>
    <property type="evidence" value="ECO:0007669"/>
    <property type="project" value="InterPro"/>
</dbReference>
<comment type="caution">
    <text evidence="2">The sequence shown here is derived from an EMBL/GenBank/DDBJ whole genome shotgun (WGS) entry which is preliminary data.</text>
</comment>
<reference evidence="2 3" key="1">
    <citation type="submission" date="2018-07" db="EMBL/GenBank/DDBJ databases">
        <title>Genome guided investigation of antibiotics producing actinomycetales strain isolated from a Macau mangrove ecosystem.</title>
        <authorList>
            <person name="Hu D."/>
        </authorList>
    </citation>
    <scope>NUCLEOTIDE SEQUENCE [LARGE SCALE GENOMIC DNA]</scope>
    <source>
        <strain evidence="2 3">2297</strain>
    </source>
</reference>
<gene>
    <name evidence="2" type="ORF">DVZ84_25820</name>
</gene>
<accession>A0A369V0Y8</accession>
<organism evidence="2 3">
    <name type="scientific">Streptomyces parvulus</name>
    <dbReference type="NCBI Taxonomy" id="146923"/>
    <lineage>
        <taxon>Bacteria</taxon>
        <taxon>Bacillati</taxon>
        <taxon>Actinomycetota</taxon>
        <taxon>Actinomycetes</taxon>
        <taxon>Kitasatosporales</taxon>
        <taxon>Streptomycetaceae</taxon>
        <taxon>Streptomyces</taxon>
    </lineage>
</organism>
<dbReference type="InterPro" id="IPR037217">
    <property type="entry name" value="Trp/Indoleamine_2_3_dOase-like"/>
</dbReference>
<protein>
    <submittedName>
        <fullName evidence="2">DUF1864 family protein</fullName>
    </submittedName>
</protein>
<dbReference type="InterPro" id="IPR015029">
    <property type="entry name" value="PrnB"/>
</dbReference>
<dbReference type="Gene3D" id="1.20.58.1320">
    <property type="match status" value="1"/>
</dbReference>
<dbReference type="SUPFAM" id="SSF140959">
    <property type="entry name" value="Indolic compounds 2,3-dioxygenase-like"/>
    <property type="match status" value="1"/>
</dbReference>
<evidence type="ECO:0000313" key="2">
    <source>
        <dbReference type="EMBL" id="RDD86193.1"/>
    </source>
</evidence>
<dbReference type="AlphaFoldDB" id="A0A369V0Y8"/>
<name>A0A369V0Y8_9ACTN</name>
<dbReference type="GO" id="GO:0019441">
    <property type="term" value="P:L-tryptophan catabolic process to kynurenine"/>
    <property type="evidence" value="ECO:0007669"/>
    <property type="project" value="InterPro"/>
</dbReference>
<evidence type="ECO:0000313" key="3">
    <source>
        <dbReference type="Proteomes" id="UP000253742"/>
    </source>
</evidence>
<proteinExistence type="predicted"/>
<feature type="region of interest" description="Disordered" evidence="1">
    <location>
        <begin position="1"/>
        <end position="48"/>
    </location>
</feature>
<dbReference type="Pfam" id="PF08933">
    <property type="entry name" value="PrnB"/>
    <property type="match status" value="1"/>
</dbReference>
<evidence type="ECO:0000256" key="1">
    <source>
        <dbReference type="SAM" id="MobiDB-lite"/>
    </source>
</evidence>